<evidence type="ECO:0000313" key="11">
    <source>
        <dbReference type="EMBL" id="GBG31964.1"/>
    </source>
</evidence>
<comment type="similarity">
    <text evidence="9">Belongs to the class I-like SAM-binding methyltransferase superfamily. Trm1 family.</text>
</comment>
<evidence type="ECO:0000256" key="9">
    <source>
        <dbReference type="PROSITE-ProRule" id="PRU00958"/>
    </source>
</evidence>
<protein>
    <recommendedName>
        <fullName evidence="7">tRNA (guanine(26)-N(2))-dimethyltransferase</fullName>
        <ecNumber evidence="7">2.1.1.216</ecNumber>
    </recommendedName>
</protein>
<keyword evidence="4 9" id="KW-0949">S-adenosyl-L-methionine</keyword>
<keyword evidence="12" id="KW-1185">Reference proteome</keyword>
<gene>
    <name evidence="11" type="ORF">FCC1311_081892</name>
</gene>
<feature type="region of interest" description="Disordered" evidence="10">
    <location>
        <begin position="1"/>
        <end position="29"/>
    </location>
</feature>
<dbReference type="InterPro" id="IPR002905">
    <property type="entry name" value="Trm1"/>
</dbReference>
<feature type="compositionally biased region" description="Basic and acidic residues" evidence="10">
    <location>
        <begin position="664"/>
        <end position="673"/>
    </location>
</feature>
<evidence type="ECO:0000256" key="2">
    <source>
        <dbReference type="ARBA" id="ARBA00022603"/>
    </source>
</evidence>
<feature type="compositionally biased region" description="Low complexity" evidence="10">
    <location>
        <begin position="617"/>
        <end position="632"/>
    </location>
</feature>
<dbReference type="GO" id="GO:0160104">
    <property type="term" value="F:tRNA (guanine(26)-N2)-dimethyltransferase activity"/>
    <property type="evidence" value="ECO:0007669"/>
    <property type="project" value="UniProtKB-EC"/>
</dbReference>
<evidence type="ECO:0000256" key="1">
    <source>
        <dbReference type="ARBA" id="ARBA00022555"/>
    </source>
</evidence>
<reference evidence="11 12" key="1">
    <citation type="submission" date="2017-12" db="EMBL/GenBank/DDBJ databases">
        <title>Sequencing, de novo assembly and annotation of complete genome of a new Thraustochytrid species, strain FCC1311.</title>
        <authorList>
            <person name="Sedici K."/>
            <person name="Godart F."/>
            <person name="Aiese Cigliano R."/>
            <person name="Sanseverino W."/>
            <person name="Barakat M."/>
            <person name="Ortet P."/>
            <person name="Marechal E."/>
            <person name="Cagnac O."/>
            <person name="Amato A."/>
        </authorList>
    </citation>
    <scope>NUCLEOTIDE SEQUENCE [LARGE SCALE GENOMIC DNA]</scope>
</reference>
<keyword evidence="3 9" id="KW-0808">Transferase</keyword>
<feature type="compositionally biased region" description="Low complexity" evidence="10">
    <location>
        <begin position="12"/>
        <end position="29"/>
    </location>
</feature>
<keyword evidence="5 9" id="KW-0819">tRNA processing</keyword>
<proteinExistence type="inferred from homology"/>
<name>A0A2R5GVM0_9STRA</name>
<feature type="region of interest" description="Disordered" evidence="10">
    <location>
        <begin position="133"/>
        <end position="168"/>
    </location>
</feature>
<dbReference type="GO" id="GO:0000049">
    <property type="term" value="F:tRNA binding"/>
    <property type="evidence" value="ECO:0007669"/>
    <property type="project" value="UniProtKB-UniRule"/>
</dbReference>
<dbReference type="AlphaFoldDB" id="A0A2R5GVM0"/>
<sequence>MADAAPGQEAKATSPAENNAAPAPAADNADASAIKAGKVPEGYTTVTEGAASILFKRDEVFYNEVQIKNRDLSVLVLNEYATQLEHEANEQYSRRSKNLSWRKLPPTEQTWGPDFARDAPALVNNKAAQRATKAKANADSQAEADTAATNAKATETKDAAGAVKDAAKTEDRGSLTGLRILEALSASGLRSIRYAKEISDGVGVDKIIANDLETHAVNAIRLNLSLNGLKDGEVVTANEADANMYMYHHRTDAKSSTEHTRIEKFIPKASRPFDAAKDPFDVIDLDPYGPPTPFLDASVQSVREGGLLCITATDLPTLCGKSFETCFSRYKAQPLRSGNYPHEMALRILLACIEMTANTHGKNIVPLLSVHMDFYIRVFVRVYSNKNEVKQAPTKLGLVLQSRGCDSFYIQPFASSYTSKSGNSETVRPAAFKAPNMCPETGADMAIGGPIWIKPMHNAEFVKSLLSRFSNQYTPKSAFDARELGGASLVHPVVANVADELIDTPLHYSLPHLCSKLHCEVPTTEVFHSALANAGYKVSKTHSSPQHVKTNAPPEFIWDVLRVWVKERSPVNSKHLQDPESIASKILAKEPTHKVDLSINSEIRKRGHRDRAISRYKGNPKPNWGPKPAAAGSKSQQTHRRRNRGANDQPAGDNSFPTSKRSRPNPEPDWKSF</sequence>
<dbReference type="InParanoid" id="A0A2R5GVM0"/>
<evidence type="ECO:0000256" key="6">
    <source>
        <dbReference type="ARBA" id="ARBA00022884"/>
    </source>
</evidence>
<keyword evidence="1 9" id="KW-0820">tRNA-binding</keyword>
<dbReference type="Proteomes" id="UP000241890">
    <property type="component" value="Unassembled WGS sequence"/>
</dbReference>
<comment type="caution">
    <text evidence="11">The sequence shown here is derived from an EMBL/GenBank/DDBJ whole genome shotgun (WGS) entry which is preliminary data.</text>
</comment>
<keyword evidence="6 9" id="KW-0694">RNA-binding</keyword>
<dbReference type="PANTHER" id="PTHR10631">
    <property type="entry name" value="N 2 ,N 2 -DIMETHYLGUANOSINE TRNA METHYLTRANSFERASE"/>
    <property type="match status" value="1"/>
</dbReference>
<evidence type="ECO:0000256" key="7">
    <source>
        <dbReference type="ARBA" id="ARBA00039099"/>
    </source>
</evidence>
<evidence type="ECO:0000256" key="10">
    <source>
        <dbReference type="SAM" id="MobiDB-lite"/>
    </source>
</evidence>
<comment type="catalytic activity">
    <reaction evidence="8">
        <text>guanosine(26) in tRNA + 2 S-adenosyl-L-methionine = N(2)-dimethylguanosine(26) in tRNA + 2 S-adenosyl-L-homocysteine + 2 H(+)</text>
        <dbReference type="Rhea" id="RHEA:43140"/>
        <dbReference type="Rhea" id="RHEA-COMP:10359"/>
        <dbReference type="Rhea" id="RHEA-COMP:10360"/>
        <dbReference type="ChEBI" id="CHEBI:15378"/>
        <dbReference type="ChEBI" id="CHEBI:57856"/>
        <dbReference type="ChEBI" id="CHEBI:59789"/>
        <dbReference type="ChEBI" id="CHEBI:74269"/>
        <dbReference type="ChEBI" id="CHEBI:74513"/>
        <dbReference type="EC" id="2.1.1.216"/>
    </reaction>
</comment>
<evidence type="ECO:0000256" key="8">
    <source>
        <dbReference type="ARBA" id="ARBA00051897"/>
    </source>
</evidence>
<dbReference type="InterPro" id="IPR042296">
    <property type="entry name" value="tRNA_met_Trm1_C"/>
</dbReference>
<dbReference type="GO" id="GO:0005634">
    <property type="term" value="C:nucleus"/>
    <property type="evidence" value="ECO:0007669"/>
    <property type="project" value="TreeGrafter"/>
</dbReference>
<evidence type="ECO:0000256" key="5">
    <source>
        <dbReference type="ARBA" id="ARBA00022694"/>
    </source>
</evidence>
<feature type="compositionally biased region" description="Low complexity" evidence="10">
    <location>
        <begin position="133"/>
        <end position="164"/>
    </location>
</feature>
<evidence type="ECO:0000313" key="12">
    <source>
        <dbReference type="Proteomes" id="UP000241890"/>
    </source>
</evidence>
<dbReference type="NCBIfam" id="TIGR00308">
    <property type="entry name" value="TRM1"/>
    <property type="match status" value="1"/>
</dbReference>
<organism evidence="11 12">
    <name type="scientific">Hondaea fermentalgiana</name>
    <dbReference type="NCBI Taxonomy" id="2315210"/>
    <lineage>
        <taxon>Eukaryota</taxon>
        <taxon>Sar</taxon>
        <taxon>Stramenopiles</taxon>
        <taxon>Bigyra</taxon>
        <taxon>Labyrinthulomycetes</taxon>
        <taxon>Thraustochytrida</taxon>
        <taxon>Thraustochytriidae</taxon>
        <taxon>Hondaea</taxon>
    </lineage>
</organism>
<dbReference type="OrthoDB" id="6349953at2759"/>
<dbReference type="InterPro" id="IPR029063">
    <property type="entry name" value="SAM-dependent_MTases_sf"/>
</dbReference>
<dbReference type="PANTHER" id="PTHR10631:SF3">
    <property type="entry name" value="TRNA (GUANINE(26)-N(2))-DIMETHYLTRANSFERASE"/>
    <property type="match status" value="1"/>
</dbReference>
<dbReference type="Gene3D" id="3.30.56.70">
    <property type="entry name" value="N2,N2-dimethylguanosine tRNA methyltransferase, C-terminal domain"/>
    <property type="match status" value="1"/>
</dbReference>
<dbReference type="FunFam" id="3.30.56.70:FF:000001">
    <property type="entry name" value="tRNA (guanine(26)-N(2))-dimethyltransferase"/>
    <property type="match status" value="1"/>
</dbReference>
<dbReference type="GO" id="GO:0002940">
    <property type="term" value="P:tRNA N2-guanine methylation"/>
    <property type="evidence" value="ECO:0007669"/>
    <property type="project" value="TreeGrafter"/>
</dbReference>
<dbReference type="Gene3D" id="3.40.50.150">
    <property type="entry name" value="Vaccinia Virus protein VP39"/>
    <property type="match status" value="1"/>
</dbReference>
<dbReference type="FunCoup" id="A0A2R5GVM0">
    <property type="interactions" value="289"/>
</dbReference>
<dbReference type="Pfam" id="PF02005">
    <property type="entry name" value="TRM"/>
    <property type="match status" value="1"/>
</dbReference>
<feature type="region of interest" description="Disordered" evidence="10">
    <location>
        <begin position="598"/>
        <end position="673"/>
    </location>
</feature>
<dbReference type="SUPFAM" id="SSF53335">
    <property type="entry name" value="S-adenosyl-L-methionine-dependent methyltransferases"/>
    <property type="match status" value="1"/>
</dbReference>
<evidence type="ECO:0000256" key="3">
    <source>
        <dbReference type="ARBA" id="ARBA00022679"/>
    </source>
</evidence>
<dbReference type="EC" id="2.1.1.216" evidence="7"/>
<accession>A0A2R5GVM0</accession>
<dbReference type="PROSITE" id="PS51626">
    <property type="entry name" value="SAM_MT_TRM1"/>
    <property type="match status" value="1"/>
</dbReference>
<evidence type="ECO:0000256" key="4">
    <source>
        <dbReference type="ARBA" id="ARBA00022691"/>
    </source>
</evidence>
<dbReference type="EMBL" id="BEYU01000110">
    <property type="protein sequence ID" value="GBG31964.1"/>
    <property type="molecule type" value="Genomic_DNA"/>
</dbReference>
<keyword evidence="2 9" id="KW-0489">Methyltransferase</keyword>